<evidence type="ECO:0000313" key="4">
    <source>
        <dbReference type="Proteomes" id="UP000254055"/>
    </source>
</evidence>
<dbReference type="Pfam" id="PF04375">
    <property type="entry name" value="HemX"/>
    <property type="match status" value="1"/>
</dbReference>
<accession>A0A378WEY9</accession>
<gene>
    <name evidence="3" type="primary">hemX</name>
    <name evidence="3" type="ORF">NCTC12229_00428</name>
</gene>
<evidence type="ECO:0000313" key="3">
    <source>
        <dbReference type="EMBL" id="SUA36018.1"/>
    </source>
</evidence>
<protein>
    <submittedName>
        <fullName evidence="3">Uroporphyrin-III C-methyltransferase</fullName>
        <ecNumber evidence="3">2.1.1.107</ecNumber>
    </submittedName>
</protein>
<feature type="region of interest" description="Disordered" evidence="1">
    <location>
        <begin position="1"/>
        <end position="87"/>
    </location>
</feature>
<feature type="compositionally biased region" description="Polar residues" evidence="1">
    <location>
        <begin position="1"/>
        <end position="13"/>
    </location>
</feature>
<dbReference type="PANTHER" id="PTHR38043:SF1">
    <property type="entry name" value="PROTEIN HEMX"/>
    <property type="match status" value="1"/>
</dbReference>
<dbReference type="InterPro" id="IPR007470">
    <property type="entry name" value="HemX"/>
</dbReference>
<keyword evidence="2" id="KW-0812">Transmembrane</keyword>
<dbReference type="EMBL" id="UGRS01000001">
    <property type="protein sequence ID" value="SUA36018.1"/>
    <property type="molecule type" value="Genomic_DNA"/>
</dbReference>
<feature type="region of interest" description="Disordered" evidence="1">
    <location>
        <begin position="430"/>
        <end position="515"/>
    </location>
</feature>
<evidence type="ECO:0000256" key="2">
    <source>
        <dbReference type="SAM" id="Phobius"/>
    </source>
</evidence>
<reference evidence="3 4" key="1">
    <citation type="submission" date="2018-06" db="EMBL/GenBank/DDBJ databases">
        <authorList>
            <consortium name="Pathogen Informatics"/>
            <person name="Doyle S."/>
        </authorList>
    </citation>
    <scope>NUCLEOTIDE SEQUENCE [LARGE SCALE GENOMIC DNA]</scope>
    <source>
        <strain evidence="3 4">NCTC12229</strain>
    </source>
</reference>
<keyword evidence="2" id="KW-1133">Transmembrane helix</keyword>
<feature type="compositionally biased region" description="Low complexity" evidence="1">
    <location>
        <begin position="469"/>
        <end position="480"/>
    </location>
</feature>
<dbReference type="EC" id="2.1.1.107" evidence="3"/>
<dbReference type="Proteomes" id="UP000254055">
    <property type="component" value="Unassembled WGS sequence"/>
</dbReference>
<keyword evidence="3" id="KW-0489">Methyltransferase</keyword>
<evidence type="ECO:0000256" key="1">
    <source>
        <dbReference type="SAM" id="MobiDB-lite"/>
    </source>
</evidence>
<proteinExistence type="predicted"/>
<feature type="compositionally biased region" description="Low complexity" evidence="1">
    <location>
        <begin position="69"/>
        <end position="81"/>
    </location>
</feature>
<dbReference type="PANTHER" id="PTHR38043">
    <property type="entry name" value="PROTEIN HEMX"/>
    <property type="match status" value="1"/>
</dbReference>
<dbReference type="GO" id="GO:0032259">
    <property type="term" value="P:methylation"/>
    <property type="evidence" value="ECO:0007669"/>
    <property type="project" value="UniProtKB-KW"/>
</dbReference>
<organism evidence="3 4">
    <name type="scientific">Neisseria zoodegmatis</name>
    <dbReference type="NCBI Taxonomy" id="326523"/>
    <lineage>
        <taxon>Bacteria</taxon>
        <taxon>Pseudomonadati</taxon>
        <taxon>Pseudomonadota</taxon>
        <taxon>Betaproteobacteria</taxon>
        <taxon>Neisseriales</taxon>
        <taxon>Neisseriaceae</taxon>
        <taxon>Neisseria</taxon>
    </lineage>
</organism>
<keyword evidence="2" id="KW-0472">Membrane</keyword>
<dbReference type="GO" id="GO:0004851">
    <property type="term" value="F:uroporphyrin-III C-methyltransferase activity"/>
    <property type="evidence" value="ECO:0007669"/>
    <property type="project" value="UniProtKB-EC"/>
</dbReference>
<dbReference type="AlphaFoldDB" id="A0A378WEY9"/>
<feature type="compositionally biased region" description="Low complexity" evidence="1">
    <location>
        <begin position="439"/>
        <end position="460"/>
    </location>
</feature>
<name>A0A378WEY9_9NEIS</name>
<feature type="transmembrane region" description="Helical" evidence="2">
    <location>
        <begin position="105"/>
        <end position="126"/>
    </location>
</feature>
<keyword evidence="3" id="KW-0808">Transferase</keyword>
<sequence length="515" mass="55135">MSESNSNTPQNELPENAPAQEQSKHLLVVSKDGTVRPSETVSDDAAEPSSQKEPTAAAQIPSEPKTGFAAAAPNNPEPAGNLMSDSKNTQPLVTPVVVKQSSGRAVAVVALAFSLLALGAGGFLFVQGQNLLKTQEMDFNQKIDKAALGESQNAALLQEILRKQNNNQNVLDQIVGNQKQNADKIAAANKAYQELLKGRADWLVDETETMLNMGSQQLLLTGNVPAAVNVLENIESRLSRFDHPELLPIKQAVSADLTALKNRPYLDVSAVSLRLDRLETAVAGLPLMVDGVLKPGQTAQSAAAPAANLSWWENAWQKTLAALKGMVEVRRLDNNDAMLIAPEQVYFVRENLRLRLLDARTALLQHNGEVYLNDLNNAETAVKQYFDTASPATQSWLRELGELKALDLRSVSDDVLKNSLNAVRNYQEVVRPSRPSTLPEAASAPAVAPEASASAPAASDSAEKKEEAASAPVVAPSSPSTLSPKKEDAPKNVKPSTVPRENKPASSPAVKGERA</sequence>